<comment type="caution">
    <text evidence="2">The sequence shown here is derived from an EMBL/GenBank/DDBJ whole genome shotgun (WGS) entry which is preliminary data.</text>
</comment>
<protein>
    <submittedName>
        <fullName evidence="2">DUF2987 domain-containing protein</fullName>
    </submittedName>
</protein>
<dbReference type="OrthoDB" id="6402179at2"/>
<sequence length="206" mass="23569">MLKKLLASSLLLSSIGAYAGDVSLDYKGFYDRLKRVNKEDYSLITMAFYVPNSKNCKIISGKITTERKSYPLIYNKDQQLLLPYDEKLRSDRALIQLNLAGDTTRCGIQVQIASKTKQKHYEATSLQQMFAEMDALYTDLQGFPMKYFSKGISGISFNFQSVTQIKVNGVPKQVEDKFVLTESELKKLKHLEFSNNPVRISPWFNH</sequence>
<evidence type="ECO:0000256" key="1">
    <source>
        <dbReference type="SAM" id="SignalP"/>
    </source>
</evidence>
<dbReference type="AlphaFoldDB" id="A0A3L8PST4"/>
<keyword evidence="1" id="KW-0732">Signal</keyword>
<dbReference type="Pfam" id="PF11205">
    <property type="entry name" value="DUF2987"/>
    <property type="match status" value="1"/>
</dbReference>
<evidence type="ECO:0000313" key="3">
    <source>
        <dbReference type="Proteomes" id="UP000281474"/>
    </source>
</evidence>
<feature type="signal peptide" evidence="1">
    <location>
        <begin position="1"/>
        <end position="19"/>
    </location>
</feature>
<dbReference type="EMBL" id="QZEI01000070">
    <property type="protein sequence ID" value="RLV58480.1"/>
    <property type="molecule type" value="Genomic_DNA"/>
</dbReference>
<organism evidence="2 3">
    <name type="scientific">Parashewanella curva</name>
    <dbReference type="NCBI Taxonomy" id="2338552"/>
    <lineage>
        <taxon>Bacteria</taxon>
        <taxon>Pseudomonadati</taxon>
        <taxon>Pseudomonadota</taxon>
        <taxon>Gammaproteobacteria</taxon>
        <taxon>Alteromonadales</taxon>
        <taxon>Shewanellaceae</taxon>
        <taxon>Parashewanella</taxon>
    </lineage>
</organism>
<gene>
    <name evidence="2" type="ORF">D5018_17165</name>
</gene>
<proteinExistence type="predicted"/>
<feature type="chain" id="PRO_5018328793" evidence="1">
    <location>
        <begin position="20"/>
        <end position="206"/>
    </location>
</feature>
<name>A0A3L8PST4_9GAMM</name>
<dbReference type="RefSeq" id="WP_121840216.1">
    <property type="nucleotide sequence ID" value="NZ_ML014819.1"/>
</dbReference>
<dbReference type="InterPro" id="IPR021370">
    <property type="entry name" value="DUF2987"/>
</dbReference>
<dbReference type="Proteomes" id="UP000281474">
    <property type="component" value="Unassembled WGS sequence"/>
</dbReference>
<evidence type="ECO:0000313" key="2">
    <source>
        <dbReference type="EMBL" id="RLV58480.1"/>
    </source>
</evidence>
<reference evidence="2 3" key="1">
    <citation type="submission" date="2018-09" db="EMBL/GenBank/DDBJ databases">
        <title>Phylogeny of the Shewanellaceae, and recommendation for two new genera, Pseudoshewanella and Parashewanella.</title>
        <authorList>
            <person name="Wang G."/>
        </authorList>
    </citation>
    <scope>NUCLEOTIDE SEQUENCE [LARGE SCALE GENOMIC DNA]</scope>
    <source>
        <strain evidence="2 3">C51</strain>
    </source>
</reference>
<keyword evidence="3" id="KW-1185">Reference proteome</keyword>
<accession>A0A3L8PST4</accession>